<proteinExistence type="predicted"/>
<evidence type="ECO:0000313" key="1">
    <source>
        <dbReference type="EMBL" id="KAG5394774.1"/>
    </source>
</evidence>
<organism evidence="1 2">
    <name type="scientific">Brassica rapa subsp. trilocularis</name>
    <dbReference type="NCBI Taxonomy" id="1813537"/>
    <lineage>
        <taxon>Eukaryota</taxon>
        <taxon>Viridiplantae</taxon>
        <taxon>Streptophyta</taxon>
        <taxon>Embryophyta</taxon>
        <taxon>Tracheophyta</taxon>
        <taxon>Spermatophyta</taxon>
        <taxon>Magnoliopsida</taxon>
        <taxon>eudicotyledons</taxon>
        <taxon>Gunneridae</taxon>
        <taxon>Pentapetalae</taxon>
        <taxon>rosids</taxon>
        <taxon>malvids</taxon>
        <taxon>Brassicales</taxon>
        <taxon>Brassicaceae</taxon>
        <taxon>Brassiceae</taxon>
        <taxon>Brassica</taxon>
    </lineage>
</organism>
<sequence length="472" mass="54558">MAKTMNRNSRSSSSSFDQQTMKSMDVLAVNKLESRSSFESDSVVLMEYLTGGLQKFLASRRSAMNDNRRAARRWFYCVRRRTKFKDWSDFKLQLLERFGHVRSCSSVAVKLKDESSCSSEAVPEIKLVKKTASPTEEDVSAELETEETSPYVADSLCEIDQTACLRCEHEAIEIVQNTDSLKPFGSVKECSPRVVMVTQTEREKDKFHATDQEEELVQEKDESTLINEAVRETELVGKLNSPLVEAIDMKAYEETEEMVPQDSLNALEQQTGLFLRHDFVKENYSSAPVLEEIDSVQFLRETVIIDEENLEIACVSRLCGHRLRRVPIKKRQRKGLKTWKFKYKPLSLLRIMLQMNSKQVTDERKHKELLTVKRRQDSKYGRQLFLGVLTYHVNHKWRVKHFTPVSDSEGCVDQLVDENDATKSVLVRRMLARLDERHLRWWLELGGSCSDLKVRRVPTIWESWGTACDHGT</sequence>
<comment type="caution">
    <text evidence="1">The sequence shown here is derived from an EMBL/GenBank/DDBJ whole genome shotgun (WGS) entry which is preliminary data.</text>
</comment>
<protein>
    <submittedName>
        <fullName evidence="1">Uncharacterized protein</fullName>
    </submittedName>
</protein>
<dbReference type="Proteomes" id="UP000823674">
    <property type="component" value="Chromosome A06"/>
</dbReference>
<keyword evidence="2" id="KW-1185">Reference proteome</keyword>
<evidence type="ECO:0000313" key="2">
    <source>
        <dbReference type="Proteomes" id="UP000823674"/>
    </source>
</evidence>
<dbReference type="EMBL" id="JADBGQ010000006">
    <property type="protein sequence ID" value="KAG5394774.1"/>
    <property type="molecule type" value="Genomic_DNA"/>
</dbReference>
<name>A0ABQ7M7J8_BRACM</name>
<gene>
    <name evidence="1" type="primary">A06g509090.1_BraROA</name>
    <name evidence="1" type="ORF">IGI04_024737</name>
</gene>
<accession>A0ABQ7M7J8</accession>
<reference evidence="1 2" key="1">
    <citation type="submission" date="2021-03" db="EMBL/GenBank/DDBJ databases">
        <authorList>
            <person name="King G.J."/>
            <person name="Bancroft I."/>
            <person name="Baten A."/>
            <person name="Bloomfield J."/>
            <person name="Borpatragohain P."/>
            <person name="He Z."/>
            <person name="Irish N."/>
            <person name="Irwin J."/>
            <person name="Liu K."/>
            <person name="Mauleon R.P."/>
            <person name="Moore J."/>
            <person name="Morris R."/>
            <person name="Ostergaard L."/>
            <person name="Wang B."/>
            <person name="Wells R."/>
        </authorList>
    </citation>
    <scope>NUCLEOTIDE SEQUENCE [LARGE SCALE GENOMIC DNA]</scope>
    <source>
        <strain evidence="1">R-o-18</strain>
        <tissue evidence="1">Leaf</tissue>
    </source>
</reference>